<evidence type="ECO:0000256" key="5">
    <source>
        <dbReference type="SAM" id="Phobius"/>
    </source>
</evidence>
<dbReference type="GO" id="GO:0043565">
    <property type="term" value="F:sequence-specific DNA binding"/>
    <property type="evidence" value="ECO:0007669"/>
    <property type="project" value="InterPro"/>
</dbReference>
<dbReference type="Proteomes" id="UP000309676">
    <property type="component" value="Unassembled WGS sequence"/>
</dbReference>
<dbReference type="Pfam" id="PF12833">
    <property type="entry name" value="HTH_18"/>
    <property type="match status" value="1"/>
</dbReference>
<feature type="domain" description="HTH araC/xylS-type" evidence="6">
    <location>
        <begin position="639"/>
        <end position="738"/>
    </location>
</feature>
<reference evidence="8 9" key="1">
    <citation type="submission" date="2019-05" db="EMBL/GenBank/DDBJ databases">
        <authorList>
            <person name="Narsing Rao M.P."/>
            <person name="Li W.J."/>
        </authorList>
    </citation>
    <scope>NUCLEOTIDE SEQUENCE [LARGE SCALE GENOMIC DNA]</scope>
    <source>
        <strain evidence="8 9">SYSU_K30003</strain>
    </source>
</reference>
<feature type="coiled-coil region" evidence="4">
    <location>
        <begin position="565"/>
        <end position="592"/>
    </location>
</feature>
<evidence type="ECO:0000313" key="8">
    <source>
        <dbReference type="EMBL" id="TLS54286.1"/>
    </source>
</evidence>
<evidence type="ECO:0000256" key="2">
    <source>
        <dbReference type="ARBA" id="ARBA00023125"/>
    </source>
</evidence>
<keyword evidence="5" id="KW-0472">Membrane</keyword>
<feature type="domain" description="GGDEF" evidence="7">
    <location>
        <begin position="382"/>
        <end position="514"/>
    </location>
</feature>
<evidence type="ECO:0000259" key="6">
    <source>
        <dbReference type="PROSITE" id="PS01124"/>
    </source>
</evidence>
<dbReference type="InterPro" id="IPR018062">
    <property type="entry name" value="HTH_AraC-typ_CS"/>
</dbReference>
<gene>
    <name evidence="8" type="ORF">FE782_02785</name>
</gene>
<evidence type="ECO:0000256" key="1">
    <source>
        <dbReference type="ARBA" id="ARBA00023015"/>
    </source>
</evidence>
<dbReference type="InterPro" id="IPR009057">
    <property type="entry name" value="Homeodomain-like_sf"/>
</dbReference>
<dbReference type="AlphaFoldDB" id="A0A5R9GIE8"/>
<dbReference type="SMART" id="SM00342">
    <property type="entry name" value="HTH_ARAC"/>
    <property type="match status" value="1"/>
</dbReference>
<comment type="caution">
    <text evidence="8">The sequence shown here is derived from an EMBL/GenBank/DDBJ whole genome shotgun (WGS) entry which is preliminary data.</text>
</comment>
<evidence type="ECO:0000256" key="3">
    <source>
        <dbReference type="ARBA" id="ARBA00023163"/>
    </source>
</evidence>
<keyword evidence="5" id="KW-0812">Transmembrane</keyword>
<dbReference type="SUPFAM" id="SSF46689">
    <property type="entry name" value="Homeodomain-like"/>
    <property type="match status" value="1"/>
</dbReference>
<dbReference type="PANTHER" id="PTHR43280:SF2">
    <property type="entry name" value="HTH-TYPE TRANSCRIPTIONAL REGULATOR EXSA"/>
    <property type="match status" value="1"/>
</dbReference>
<dbReference type="PRINTS" id="PR00032">
    <property type="entry name" value="HTHARAC"/>
</dbReference>
<dbReference type="PANTHER" id="PTHR43280">
    <property type="entry name" value="ARAC-FAMILY TRANSCRIPTIONAL REGULATOR"/>
    <property type="match status" value="1"/>
</dbReference>
<evidence type="ECO:0000259" key="7">
    <source>
        <dbReference type="PROSITE" id="PS50887"/>
    </source>
</evidence>
<dbReference type="PROSITE" id="PS50887">
    <property type="entry name" value="GGDEF"/>
    <property type="match status" value="1"/>
</dbReference>
<dbReference type="Pfam" id="PF17853">
    <property type="entry name" value="GGDEF_2"/>
    <property type="match status" value="1"/>
</dbReference>
<name>A0A5R9GIE8_9BACL</name>
<accession>A0A5R9GIE8</accession>
<sequence>MMNASWFRRLLLSYLPVFFIVTSILFFLFIQAFNEQNRREALKANEFLASQVVQYLDNSLRSIDYKVLREMLTNQNLKNYFAPGLGNPVLDAIQAVDVIDELKIDFPLIHSIYLVRYHDGTVLSNGKTVPIDAFPDAAFIEESRKRNAQKWTGARNFQAFSSEAGVPVVTLVRPMGADADGLVVVNVGLASLKSSITRMYDPGYTFVDVLGPSGERLWNEAATGEASRGSGAGEIFSEFTSSYTGWKVQTGLNNGKVVKFALQFYNVWFAVAIAVVFIGVAWVVYVTRRNYKPIEQIVTLIETFATQKKSNGGQAQGNELRFIHTTLEGMMQQTKQYQQQYADNLILQKKYFFQELLEGTKRYDEAEWKAEMKKLNLPVLGDRWTVAVVEIDRYRKFTEEYHRQDQSLLKFILSSVLQEVAQQEGTDAWAEWISDRRLYAIVWLSDDREAEELEKKLFASYKDWVEQNLNLTVTVGVGLAASDLEGLRFSFKEAAYAMEFKAALGMNRVILRDDAPEPHNDLFELLKTISLFVQAMRLSDEEWEAHFDRLFRQIAESVLSRQEIVNTMQLLVQHYEREFADLSREYQELWAESLDRLLRRLEDWETVDDLRERCLDVFRDLAEQMQTIRQSKGHRSLILQIRKYIEENYGNPDLSLNYLSDKFDINPKYLSKLFKDEIGEKFLDLLISQRIEKAKQLMQETDKPIQEISEEVGYTNYNSFNRAFKNVVGVSPSDYRKQL</sequence>
<keyword evidence="5" id="KW-1133">Transmembrane helix</keyword>
<evidence type="ECO:0000313" key="9">
    <source>
        <dbReference type="Proteomes" id="UP000309676"/>
    </source>
</evidence>
<keyword evidence="2" id="KW-0238">DNA-binding</keyword>
<dbReference type="Gene3D" id="1.10.10.60">
    <property type="entry name" value="Homeodomain-like"/>
    <property type="match status" value="2"/>
</dbReference>
<dbReference type="GO" id="GO:0003700">
    <property type="term" value="F:DNA-binding transcription factor activity"/>
    <property type="evidence" value="ECO:0007669"/>
    <property type="project" value="InterPro"/>
</dbReference>
<keyword evidence="4" id="KW-0175">Coiled coil</keyword>
<feature type="transmembrane region" description="Helical" evidence="5">
    <location>
        <begin position="12"/>
        <end position="33"/>
    </location>
</feature>
<keyword evidence="9" id="KW-1185">Reference proteome</keyword>
<keyword evidence="3" id="KW-0804">Transcription</keyword>
<organism evidence="8 9">
    <name type="scientific">Paenibacillus antri</name>
    <dbReference type="NCBI Taxonomy" id="2582848"/>
    <lineage>
        <taxon>Bacteria</taxon>
        <taxon>Bacillati</taxon>
        <taxon>Bacillota</taxon>
        <taxon>Bacilli</taxon>
        <taxon>Bacillales</taxon>
        <taxon>Paenibacillaceae</taxon>
        <taxon>Paenibacillus</taxon>
    </lineage>
</organism>
<dbReference type="OrthoDB" id="1877256at2"/>
<dbReference type="InterPro" id="IPR041522">
    <property type="entry name" value="CdaR_GGDEF"/>
</dbReference>
<dbReference type="InterPro" id="IPR000160">
    <property type="entry name" value="GGDEF_dom"/>
</dbReference>
<feature type="transmembrane region" description="Helical" evidence="5">
    <location>
        <begin position="264"/>
        <end position="285"/>
    </location>
</feature>
<proteinExistence type="predicted"/>
<evidence type="ECO:0000256" key="4">
    <source>
        <dbReference type="SAM" id="Coils"/>
    </source>
</evidence>
<dbReference type="InterPro" id="IPR020449">
    <property type="entry name" value="Tscrpt_reg_AraC-type_HTH"/>
</dbReference>
<dbReference type="InterPro" id="IPR018060">
    <property type="entry name" value="HTH_AraC"/>
</dbReference>
<dbReference type="PROSITE" id="PS01124">
    <property type="entry name" value="HTH_ARAC_FAMILY_2"/>
    <property type="match status" value="1"/>
</dbReference>
<dbReference type="EMBL" id="VCIW01000001">
    <property type="protein sequence ID" value="TLS54286.1"/>
    <property type="molecule type" value="Genomic_DNA"/>
</dbReference>
<dbReference type="RefSeq" id="WP_138192254.1">
    <property type="nucleotide sequence ID" value="NZ_VCIW01000001.1"/>
</dbReference>
<protein>
    <submittedName>
        <fullName evidence="8">Helix-turn-helix domain-containing protein</fullName>
    </submittedName>
</protein>
<dbReference type="PROSITE" id="PS00041">
    <property type="entry name" value="HTH_ARAC_FAMILY_1"/>
    <property type="match status" value="1"/>
</dbReference>
<keyword evidence="1" id="KW-0805">Transcription regulation</keyword>